<keyword evidence="5 7" id="KW-0472">Membrane</keyword>
<feature type="compositionally biased region" description="Polar residues" evidence="6">
    <location>
        <begin position="7"/>
        <end position="21"/>
    </location>
</feature>
<evidence type="ECO:0000256" key="7">
    <source>
        <dbReference type="SAM" id="Phobius"/>
    </source>
</evidence>
<organism evidence="8 9">
    <name type="scientific">Mycolicibacterium komossense</name>
    <dbReference type="NCBI Taxonomy" id="1779"/>
    <lineage>
        <taxon>Bacteria</taxon>
        <taxon>Bacillati</taxon>
        <taxon>Actinomycetota</taxon>
        <taxon>Actinomycetes</taxon>
        <taxon>Mycobacteriales</taxon>
        <taxon>Mycobacteriaceae</taxon>
        <taxon>Mycolicibacterium</taxon>
    </lineage>
</organism>
<protein>
    <submittedName>
        <fullName evidence="8">ABC transporter permease</fullName>
    </submittedName>
</protein>
<dbReference type="PANTHER" id="PTHR30028:SF0">
    <property type="entry name" value="PROTEIN ALUMINUM SENSITIVE 3"/>
    <property type="match status" value="1"/>
</dbReference>
<proteinExistence type="inferred from homology"/>
<keyword evidence="9" id="KW-1185">Reference proteome</keyword>
<feature type="transmembrane region" description="Helical" evidence="7">
    <location>
        <begin position="44"/>
        <end position="67"/>
    </location>
</feature>
<evidence type="ECO:0000313" key="9">
    <source>
        <dbReference type="Proteomes" id="UP001526201"/>
    </source>
</evidence>
<name>A0ABT3CE72_9MYCO</name>
<feature type="transmembrane region" description="Helical" evidence="7">
    <location>
        <begin position="226"/>
        <end position="246"/>
    </location>
</feature>
<evidence type="ECO:0000313" key="8">
    <source>
        <dbReference type="EMBL" id="MCV7227782.1"/>
    </source>
</evidence>
<evidence type="ECO:0000256" key="3">
    <source>
        <dbReference type="ARBA" id="ARBA00022692"/>
    </source>
</evidence>
<evidence type="ECO:0000256" key="4">
    <source>
        <dbReference type="ARBA" id="ARBA00022989"/>
    </source>
</evidence>
<gene>
    <name evidence="8" type="ORF">H7J73_17305</name>
</gene>
<dbReference type="Proteomes" id="UP001526201">
    <property type="component" value="Unassembled WGS sequence"/>
</dbReference>
<evidence type="ECO:0000256" key="5">
    <source>
        <dbReference type="ARBA" id="ARBA00023136"/>
    </source>
</evidence>
<feature type="region of interest" description="Disordered" evidence="6">
    <location>
        <begin position="1"/>
        <end position="32"/>
    </location>
</feature>
<evidence type="ECO:0000256" key="6">
    <source>
        <dbReference type="SAM" id="MobiDB-lite"/>
    </source>
</evidence>
<feature type="transmembrane region" description="Helical" evidence="7">
    <location>
        <begin position="157"/>
        <end position="177"/>
    </location>
</feature>
<evidence type="ECO:0000256" key="1">
    <source>
        <dbReference type="ARBA" id="ARBA00004141"/>
    </source>
</evidence>
<comment type="similarity">
    <text evidence="2">Belongs to the UPF0014 family.</text>
</comment>
<evidence type="ECO:0000256" key="2">
    <source>
        <dbReference type="ARBA" id="ARBA00005268"/>
    </source>
</evidence>
<dbReference type="PANTHER" id="PTHR30028">
    <property type="entry name" value="UPF0014 INNER MEMBRANE PROTEIN YBBM-RELATED"/>
    <property type="match status" value="1"/>
</dbReference>
<dbReference type="EMBL" id="JACKTY010000030">
    <property type="protein sequence ID" value="MCV7227782.1"/>
    <property type="molecule type" value="Genomic_DNA"/>
</dbReference>
<accession>A0ABT3CE72</accession>
<feature type="transmembrane region" description="Helical" evidence="7">
    <location>
        <begin position="252"/>
        <end position="272"/>
    </location>
</feature>
<comment type="caution">
    <text evidence="8">The sequence shown here is derived from an EMBL/GenBank/DDBJ whole genome shotgun (WGS) entry which is preliminary data.</text>
</comment>
<comment type="subcellular location">
    <subcellularLocation>
        <location evidence="1">Membrane</location>
        <topology evidence="1">Multi-pass membrane protein</topology>
    </subcellularLocation>
</comment>
<feature type="transmembrane region" description="Helical" evidence="7">
    <location>
        <begin position="130"/>
        <end position="151"/>
    </location>
</feature>
<dbReference type="InterPro" id="IPR005226">
    <property type="entry name" value="UPF0014_fam"/>
</dbReference>
<reference evidence="8 9" key="1">
    <citation type="journal article" date="2022" name="BMC Genomics">
        <title>Comparative genome analysis of mycobacteria focusing on tRNA and non-coding RNA.</title>
        <authorList>
            <person name="Behra P.R.K."/>
            <person name="Pettersson B.M.F."/>
            <person name="Ramesh M."/>
            <person name="Das S."/>
            <person name="Dasgupta S."/>
            <person name="Kirsebom L.A."/>
        </authorList>
    </citation>
    <scope>NUCLEOTIDE SEQUENCE [LARGE SCALE GENOMIC DNA]</scope>
    <source>
        <strain evidence="8 9">DSM 44078</strain>
    </source>
</reference>
<keyword evidence="4 7" id="KW-1133">Transmembrane helix</keyword>
<sequence length="288" mass="29448">MVARSFACNSVSSDISQTPQLSPADGTERTCVHTDGVSNSEPVLGVPLVVVCVVMAIAAGVLSRVFLRSSPWIVPRAGARAALQLAAVAMVLAAAMTHLWSSMLVLTVMFAVATVTAARRSQADRGSWWLAAALGAGMLAVIPLLLLSGVVPVSGFAIVPVFGIVLGGTMTATAVAARRALDALNQRNGEVEAALSLGLSERDSRKEVVERPIRDSLLPNLDQARTAGLVTLPGAFVGVLLATGSAAQAGAVQVLVLVALLLSQTCGVVVVGELVSRGRVTRAAAVIG</sequence>
<keyword evidence="3 7" id="KW-0812">Transmembrane</keyword>
<dbReference type="Pfam" id="PF03649">
    <property type="entry name" value="UPF0014"/>
    <property type="match status" value="1"/>
</dbReference>